<accession>A0A7D5GEJ4</accession>
<protein>
    <submittedName>
        <fullName evidence="1">Uncharacterized protein</fullName>
    </submittedName>
</protein>
<gene>
    <name evidence="1" type="ORF">HUG10_19850</name>
</gene>
<geneLocation type="plasmid" evidence="1 2">
    <name>unnamed2</name>
</geneLocation>
<dbReference type="RefSeq" id="WP_179171440.1">
    <property type="nucleotide sequence ID" value="NZ_CP058531.1"/>
</dbReference>
<keyword evidence="2" id="KW-1185">Reference proteome</keyword>
<evidence type="ECO:0000313" key="1">
    <source>
        <dbReference type="EMBL" id="QLG29866.1"/>
    </source>
</evidence>
<proteinExistence type="predicted"/>
<dbReference type="Proteomes" id="UP000509750">
    <property type="component" value="Plasmid unnamed2"/>
</dbReference>
<dbReference type="KEGG" id="halg:HUG10_19850"/>
<reference evidence="1 2" key="1">
    <citation type="submission" date="2020-07" db="EMBL/GenBank/DDBJ databases">
        <title>Gai3-2, isolated from salt lake.</title>
        <authorList>
            <person name="Cui H."/>
            <person name="Shi X."/>
        </authorList>
    </citation>
    <scope>NUCLEOTIDE SEQUENCE [LARGE SCALE GENOMIC DNA]</scope>
    <source>
        <strain evidence="1 2">Gai3-2</strain>
        <plasmid evidence="1 2">unnamed2</plasmid>
    </source>
</reference>
<organism evidence="1 2">
    <name type="scientific">Halorarum halophilum</name>
    <dbReference type="NCBI Taxonomy" id="2743090"/>
    <lineage>
        <taxon>Archaea</taxon>
        <taxon>Methanobacteriati</taxon>
        <taxon>Methanobacteriota</taxon>
        <taxon>Stenosarchaea group</taxon>
        <taxon>Halobacteria</taxon>
        <taxon>Halobacteriales</taxon>
        <taxon>Haloferacaceae</taxon>
        <taxon>Halorarum</taxon>
    </lineage>
</organism>
<sequence length="103" mass="11829">MQDTGELAELGRVTVGIQTVHHTVQKRAQLQHHVTDPNTDSHIDFPIETKHQLEEALDTIIQSAYENGVNVNDMGYDLRHDDVERMDWEVRIVQLAKKSDNNK</sequence>
<name>A0A7D5GEJ4_9EURY</name>
<dbReference type="EMBL" id="CP058531">
    <property type="protein sequence ID" value="QLG29866.1"/>
    <property type="molecule type" value="Genomic_DNA"/>
</dbReference>
<keyword evidence="1" id="KW-0614">Plasmid</keyword>
<evidence type="ECO:0000313" key="2">
    <source>
        <dbReference type="Proteomes" id="UP000509750"/>
    </source>
</evidence>
<dbReference type="GeneID" id="56031137"/>
<dbReference type="AlphaFoldDB" id="A0A7D5GEJ4"/>